<keyword evidence="2" id="KW-1185">Reference proteome</keyword>
<name>A0A9P8QB82_WICPI</name>
<evidence type="ECO:0000313" key="1">
    <source>
        <dbReference type="EMBL" id="KAH3687382.1"/>
    </source>
</evidence>
<comment type="caution">
    <text evidence="1">The sequence shown here is derived from an EMBL/GenBank/DDBJ whole genome shotgun (WGS) entry which is preliminary data.</text>
</comment>
<evidence type="ECO:0000313" key="2">
    <source>
        <dbReference type="Proteomes" id="UP000774326"/>
    </source>
</evidence>
<dbReference type="EMBL" id="JAEUBG010000861">
    <property type="protein sequence ID" value="KAH3687382.1"/>
    <property type="molecule type" value="Genomic_DNA"/>
</dbReference>
<dbReference type="AlphaFoldDB" id="A0A9P8QB82"/>
<reference evidence="1" key="2">
    <citation type="submission" date="2021-01" db="EMBL/GenBank/DDBJ databases">
        <authorList>
            <person name="Schikora-Tamarit M.A."/>
        </authorList>
    </citation>
    <scope>NUCLEOTIDE SEQUENCE</scope>
    <source>
        <strain evidence="1">CBS2887</strain>
    </source>
</reference>
<organism evidence="1 2">
    <name type="scientific">Wickerhamomyces pijperi</name>
    <name type="common">Yeast</name>
    <name type="synonym">Pichia pijperi</name>
    <dbReference type="NCBI Taxonomy" id="599730"/>
    <lineage>
        <taxon>Eukaryota</taxon>
        <taxon>Fungi</taxon>
        <taxon>Dikarya</taxon>
        <taxon>Ascomycota</taxon>
        <taxon>Saccharomycotina</taxon>
        <taxon>Saccharomycetes</taxon>
        <taxon>Phaffomycetales</taxon>
        <taxon>Wickerhamomycetaceae</taxon>
        <taxon>Wickerhamomyces</taxon>
    </lineage>
</organism>
<proteinExistence type="predicted"/>
<accession>A0A9P8QB82</accession>
<dbReference type="OrthoDB" id="10618910at2759"/>
<sequence>MASRSLLPKAFTLPIKAVDLNTRITIQALQSKKANTNTQFLRLYRRFLRLSPFIEGSRNITAYKSLLRLRFKEDYNDKRAIVLDGKIIKYTQTELILKSLKTLEYLNYILTYTSPDPVHLKFFANYLHVHQSKQKLFQSKAKKEPMIRNDFENLKGGVLNGTHPIYGGIEYESYRDFERVLLMFNESEGLCL</sequence>
<gene>
    <name evidence="1" type="ORF">WICPIJ_001659</name>
</gene>
<dbReference type="Proteomes" id="UP000774326">
    <property type="component" value="Unassembled WGS sequence"/>
</dbReference>
<reference evidence="1" key="1">
    <citation type="journal article" date="2021" name="Open Biol.">
        <title>Shared evolutionary footprints suggest mitochondrial oxidative damage underlies multiple complex I losses in fungi.</title>
        <authorList>
            <person name="Schikora-Tamarit M.A."/>
            <person name="Marcet-Houben M."/>
            <person name="Nosek J."/>
            <person name="Gabaldon T."/>
        </authorList>
    </citation>
    <scope>NUCLEOTIDE SEQUENCE</scope>
    <source>
        <strain evidence="1">CBS2887</strain>
    </source>
</reference>
<protein>
    <submittedName>
        <fullName evidence="1">Uncharacterized protein</fullName>
    </submittedName>
</protein>